<keyword evidence="2" id="KW-0812">Transmembrane</keyword>
<evidence type="ECO:0000256" key="1">
    <source>
        <dbReference type="ARBA" id="ARBA00022801"/>
    </source>
</evidence>
<evidence type="ECO:0000256" key="2">
    <source>
        <dbReference type="SAM" id="Phobius"/>
    </source>
</evidence>
<evidence type="ECO:0000313" key="4">
    <source>
        <dbReference type="Proteomes" id="UP001141806"/>
    </source>
</evidence>
<dbReference type="SUPFAM" id="SSF52279">
    <property type="entry name" value="Beta-D-glucan exohydrolase, C-terminal domain"/>
    <property type="match status" value="1"/>
</dbReference>
<dbReference type="GO" id="GO:0009044">
    <property type="term" value="F:xylan 1,4-beta-xylosidase activity"/>
    <property type="evidence" value="ECO:0007669"/>
    <property type="project" value="InterPro"/>
</dbReference>
<dbReference type="GO" id="GO:0045493">
    <property type="term" value="P:xylan catabolic process"/>
    <property type="evidence" value="ECO:0007669"/>
    <property type="project" value="InterPro"/>
</dbReference>
<evidence type="ECO:0000313" key="3">
    <source>
        <dbReference type="EMBL" id="KAJ4961994.1"/>
    </source>
</evidence>
<dbReference type="InterPro" id="IPR044993">
    <property type="entry name" value="BXL"/>
</dbReference>
<keyword evidence="1" id="KW-0378">Hydrolase</keyword>
<organism evidence="3 4">
    <name type="scientific">Protea cynaroides</name>
    <dbReference type="NCBI Taxonomy" id="273540"/>
    <lineage>
        <taxon>Eukaryota</taxon>
        <taxon>Viridiplantae</taxon>
        <taxon>Streptophyta</taxon>
        <taxon>Embryophyta</taxon>
        <taxon>Tracheophyta</taxon>
        <taxon>Spermatophyta</taxon>
        <taxon>Magnoliopsida</taxon>
        <taxon>Proteales</taxon>
        <taxon>Proteaceae</taxon>
        <taxon>Protea</taxon>
    </lineage>
</organism>
<protein>
    <submittedName>
        <fullName evidence="3">Uncharacterized protein</fullName>
    </submittedName>
</protein>
<proteinExistence type="predicted"/>
<dbReference type="GO" id="GO:0046556">
    <property type="term" value="F:alpha-L-arabinofuranosidase activity"/>
    <property type="evidence" value="ECO:0007669"/>
    <property type="project" value="TreeGrafter"/>
</dbReference>
<dbReference type="Gene3D" id="1.20.1740.10">
    <property type="entry name" value="Amino acid/polyamine transporter I"/>
    <property type="match status" value="1"/>
</dbReference>
<name>A0A9Q0HA09_9MAGN</name>
<keyword evidence="4" id="KW-1185">Reference proteome</keyword>
<dbReference type="PANTHER" id="PTHR42721:SF1">
    <property type="entry name" value="BETA-D-XYLOSIDASE 6-RELATED"/>
    <property type="match status" value="1"/>
</dbReference>
<dbReference type="OrthoDB" id="47059at2759"/>
<reference evidence="3" key="1">
    <citation type="journal article" date="2023" name="Plant J.">
        <title>The genome of the king protea, Protea cynaroides.</title>
        <authorList>
            <person name="Chang J."/>
            <person name="Duong T.A."/>
            <person name="Schoeman C."/>
            <person name="Ma X."/>
            <person name="Roodt D."/>
            <person name="Barker N."/>
            <person name="Li Z."/>
            <person name="Van de Peer Y."/>
            <person name="Mizrachi E."/>
        </authorList>
    </citation>
    <scope>NUCLEOTIDE SEQUENCE</scope>
    <source>
        <tissue evidence="3">Young leaves</tissue>
    </source>
</reference>
<sequence>MALTKVIIVVFVIVVGFFKIAVSNWPPFVTNGFKAVMTGEMTVFFAYVGLDAMAISIEECRNPHRNPLKDAWALFLDQDALNIFTREWILNPKAPYYMNLSGWTTHKHQTCMKCGYTGTPCDLKSYFEGIKEYIEKPSYAPGSLDIQCAVHNGHTKAIQIATEAEVVMVVAGLDLSQEIGGQVLAMLLFGEFNPRGRLPMTWYPEYALYEQLTDSLQLYFLVRDLGLLAMALLNDIVTNDSEDHLSGEAKKLLKSLESL</sequence>
<accession>A0A9Q0HA09</accession>
<comment type="caution">
    <text evidence="3">The sequence shown here is derived from an EMBL/GenBank/DDBJ whole genome shotgun (WGS) entry which is preliminary data.</text>
</comment>
<dbReference type="EMBL" id="JAMYWD010000009">
    <property type="protein sequence ID" value="KAJ4961994.1"/>
    <property type="molecule type" value="Genomic_DNA"/>
</dbReference>
<dbReference type="AlphaFoldDB" id="A0A9Q0HA09"/>
<dbReference type="Proteomes" id="UP001141806">
    <property type="component" value="Unassembled WGS sequence"/>
</dbReference>
<dbReference type="PANTHER" id="PTHR42721">
    <property type="entry name" value="SUGAR HYDROLASE-RELATED"/>
    <property type="match status" value="1"/>
</dbReference>
<dbReference type="Gene3D" id="3.40.50.1700">
    <property type="entry name" value="Glycoside hydrolase family 3 C-terminal domain"/>
    <property type="match status" value="1"/>
</dbReference>
<gene>
    <name evidence="3" type="ORF">NE237_021904</name>
</gene>
<feature type="transmembrane region" description="Helical" evidence="2">
    <location>
        <begin position="6"/>
        <end position="25"/>
    </location>
</feature>
<keyword evidence="2" id="KW-0472">Membrane</keyword>
<keyword evidence="2" id="KW-1133">Transmembrane helix</keyword>
<dbReference type="InterPro" id="IPR036881">
    <property type="entry name" value="Glyco_hydro_3_C_sf"/>
</dbReference>
<dbReference type="GO" id="GO:0031222">
    <property type="term" value="P:arabinan catabolic process"/>
    <property type="evidence" value="ECO:0007669"/>
    <property type="project" value="TreeGrafter"/>
</dbReference>